<gene>
    <name evidence="2" type="ORF">DPMN_138032</name>
</gene>
<evidence type="ECO:0000313" key="3">
    <source>
        <dbReference type="Proteomes" id="UP000828390"/>
    </source>
</evidence>
<evidence type="ECO:0000256" key="1">
    <source>
        <dbReference type="SAM" id="Phobius"/>
    </source>
</evidence>
<keyword evidence="1" id="KW-1133">Transmembrane helix</keyword>
<dbReference type="Proteomes" id="UP000828390">
    <property type="component" value="Unassembled WGS sequence"/>
</dbReference>
<keyword evidence="3" id="KW-1185">Reference proteome</keyword>
<name>A0A9D4G911_DREPO</name>
<accession>A0A9D4G911</accession>
<dbReference type="EMBL" id="JAIWYP010000006">
    <property type="protein sequence ID" value="KAH3809657.1"/>
    <property type="molecule type" value="Genomic_DNA"/>
</dbReference>
<dbReference type="AlphaFoldDB" id="A0A9D4G911"/>
<protein>
    <submittedName>
        <fullName evidence="2">Uncharacterized protein</fullName>
    </submittedName>
</protein>
<keyword evidence="1" id="KW-0812">Transmembrane</keyword>
<reference evidence="2" key="2">
    <citation type="submission" date="2020-11" db="EMBL/GenBank/DDBJ databases">
        <authorList>
            <person name="McCartney M.A."/>
            <person name="Auch B."/>
            <person name="Kono T."/>
            <person name="Mallez S."/>
            <person name="Becker A."/>
            <person name="Gohl D.M."/>
            <person name="Silverstein K.A.T."/>
            <person name="Koren S."/>
            <person name="Bechman K.B."/>
            <person name="Herman A."/>
            <person name="Abrahante J.E."/>
            <person name="Garbe J."/>
        </authorList>
    </citation>
    <scope>NUCLEOTIDE SEQUENCE</scope>
    <source>
        <strain evidence="2">Duluth1</strain>
        <tissue evidence="2">Whole animal</tissue>
    </source>
</reference>
<proteinExistence type="predicted"/>
<comment type="caution">
    <text evidence="2">The sequence shown here is derived from an EMBL/GenBank/DDBJ whole genome shotgun (WGS) entry which is preliminary data.</text>
</comment>
<sequence length="63" mass="7042">MRRCIEIYMSTCPPGDMDYFIDAINVFSKNKIKDTTCSSATVTIATVATVCTSLLMSMYFRNA</sequence>
<evidence type="ECO:0000313" key="2">
    <source>
        <dbReference type="EMBL" id="KAH3809657.1"/>
    </source>
</evidence>
<reference evidence="2" key="1">
    <citation type="journal article" date="2019" name="bioRxiv">
        <title>The Genome of the Zebra Mussel, Dreissena polymorpha: A Resource for Invasive Species Research.</title>
        <authorList>
            <person name="McCartney M.A."/>
            <person name="Auch B."/>
            <person name="Kono T."/>
            <person name="Mallez S."/>
            <person name="Zhang Y."/>
            <person name="Obille A."/>
            <person name="Becker A."/>
            <person name="Abrahante J.E."/>
            <person name="Garbe J."/>
            <person name="Badalamenti J.P."/>
            <person name="Herman A."/>
            <person name="Mangelson H."/>
            <person name="Liachko I."/>
            <person name="Sullivan S."/>
            <person name="Sone E.D."/>
            <person name="Koren S."/>
            <person name="Silverstein K.A.T."/>
            <person name="Beckman K.B."/>
            <person name="Gohl D.M."/>
        </authorList>
    </citation>
    <scope>NUCLEOTIDE SEQUENCE</scope>
    <source>
        <strain evidence="2">Duluth1</strain>
        <tissue evidence="2">Whole animal</tissue>
    </source>
</reference>
<feature type="transmembrane region" description="Helical" evidence="1">
    <location>
        <begin position="39"/>
        <end position="60"/>
    </location>
</feature>
<keyword evidence="1" id="KW-0472">Membrane</keyword>
<organism evidence="2 3">
    <name type="scientific">Dreissena polymorpha</name>
    <name type="common">Zebra mussel</name>
    <name type="synonym">Mytilus polymorpha</name>
    <dbReference type="NCBI Taxonomy" id="45954"/>
    <lineage>
        <taxon>Eukaryota</taxon>
        <taxon>Metazoa</taxon>
        <taxon>Spiralia</taxon>
        <taxon>Lophotrochozoa</taxon>
        <taxon>Mollusca</taxon>
        <taxon>Bivalvia</taxon>
        <taxon>Autobranchia</taxon>
        <taxon>Heteroconchia</taxon>
        <taxon>Euheterodonta</taxon>
        <taxon>Imparidentia</taxon>
        <taxon>Neoheterodontei</taxon>
        <taxon>Myida</taxon>
        <taxon>Dreissenoidea</taxon>
        <taxon>Dreissenidae</taxon>
        <taxon>Dreissena</taxon>
    </lineage>
</organism>